<dbReference type="HOGENOM" id="CLU_3106706_0_0_1"/>
<reference evidence="1 2" key="1">
    <citation type="submission" date="2014-04" db="EMBL/GenBank/DDBJ databases">
        <authorList>
            <consortium name="DOE Joint Genome Institute"/>
            <person name="Kuo A."/>
            <person name="Kohler A."/>
            <person name="Nagy L.G."/>
            <person name="Floudas D."/>
            <person name="Copeland A."/>
            <person name="Barry K.W."/>
            <person name="Cichocki N."/>
            <person name="Veneault-Fourrey C."/>
            <person name="LaButti K."/>
            <person name="Lindquist E.A."/>
            <person name="Lipzen A."/>
            <person name="Lundell T."/>
            <person name="Morin E."/>
            <person name="Murat C."/>
            <person name="Sun H."/>
            <person name="Tunlid A."/>
            <person name="Henrissat B."/>
            <person name="Grigoriev I.V."/>
            <person name="Hibbett D.S."/>
            <person name="Martin F."/>
            <person name="Nordberg H.P."/>
            <person name="Cantor M.N."/>
            <person name="Hua S.X."/>
        </authorList>
    </citation>
    <scope>NUCLEOTIDE SEQUENCE [LARGE SCALE GENOMIC DNA]</scope>
    <source>
        <strain evidence="1 2">LaAM-08-1</strain>
    </source>
</reference>
<dbReference type="AlphaFoldDB" id="A0A0C9XRR7"/>
<organism evidence="1 2">
    <name type="scientific">Laccaria amethystina LaAM-08-1</name>
    <dbReference type="NCBI Taxonomy" id="1095629"/>
    <lineage>
        <taxon>Eukaryota</taxon>
        <taxon>Fungi</taxon>
        <taxon>Dikarya</taxon>
        <taxon>Basidiomycota</taxon>
        <taxon>Agaricomycotina</taxon>
        <taxon>Agaricomycetes</taxon>
        <taxon>Agaricomycetidae</taxon>
        <taxon>Agaricales</taxon>
        <taxon>Agaricineae</taxon>
        <taxon>Hydnangiaceae</taxon>
        <taxon>Laccaria</taxon>
    </lineage>
</organism>
<dbReference type="Proteomes" id="UP000054477">
    <property type="component" value="Unassembled WGS sequence"/>
</dbReference>
<evidence type="ECO:0000313" key="1">
    <source>
        <dbReference type="EMBL" id="KIK07706.1"/>
    </source>
</evidence>
<sequence>MFFLEGITRLSPAISPFFDNCNELRDNYSVRTQRVTDEPEWHQHTRCELRR</sequence>
<gene>
    <name evidence="1" type="ORF">K443DRAFT_2238</name>
</gene>
<evidence type="ECO:0000313" key="2">
    <source>
        <dbReference type="Proteomes" id="UP000054477"/>
    </source>
</evidence>
<dbReference type="EMBL" id="KN838546">
    <property type="protein sequence ID" value="KIK07706.1"/>
    <property type="molecule type" value="Genomic_DNA"/>
</dbReference>
<name>A0A0C9XRR7_9AGAR</name>
<accession>A0A0C9XRR7</accession>
<keyword evidence="2" id="KW-1185">Reference proteome</keyword>
<protein>
    <submittedName>
        <fullName evidence="1">Uncharacterized protein</fullName>
    </submittedName>
</protein>
<proteinExistence type="predicted"/>
<reference evidence="2" key="2">
    <citation type="submission" date="2015-01" db="EMBL/GenBank/DDBJ databases">
        <title>Evolutionary Origins and Diversification of the Mycorrhizal Mutualists.</title>
        <authorList>
            <consortium name="DOE Joint Genome Institute"/>
            <consortium name="Mycorrhizal Genomics Consortium"/>
            <person name="Kohler A."/>
            <person name="Kuo A."/>
            <person name="Nagy L.G."/>
            <person name="Floudas D."/>
            <person name="Copeland A."/>
            <person name="Barry K.W."/>
            <person name="Cichocki N."/>
            <person name="Veneault-Fourrey C."/>
            <person name="LaButti K."/>
            <person name="Lindquist E.A."/>
            <person name="Lipzen A."/>
            <person name="Lundell T."/>
            <person name="Morin E."/>
            <person name="Murat C."/>
            <person name="Riley R."/>
            <person name="Ohm R."/>
            <person name="Sun H."/>
            <person name="Tunlid A."/>
            <person name="Henrissat B."/>
            <person name="Grigoriev I.V."/>
            <person name="Hibbett D.S."/>
            <person name="Martin F."/>
        </authorList>
    </citation>
    <scope>NUCLEOTIDE SEQUENCE [LARGE SCALE GENOMIC DNA]</scope>
    <source>
        <strain evidence="2">LaAM-08-1</strain>
    </source>
</reference>